<proteinExistence type="inferred from homology"/>
<dbReference type="PRINTS" id="PR00465">
    <property type="entry name" value="EP450IV"/>
</dbReference>
<dbReference type="AlphaFoldDB" id="A0A7R9MKJ0"/>
<dbReference type="InterPro" id="IPR017972">
    <property type="entry name" value="Cyt_P450_CS"/>
</dbReference>
<dbReference type="InterPro" id="IPR050476">
    <property type="entry name" value="Insect_CytP450_Detox"/>
</dbReference>
<dbReference type="PANTHER" id="PTHR24292:SF54">
    <property type="entry name" value="CYP9F3-RELATED"/>
    <property type="match status" value="1"/>
</dbReference>
<keyword evidence="10 15" id="KW-0560">Oxidoreductase</keyword>
<evidence type="ECO:0000256" key="9">
    <source>
        <dbReference type="ARBA" id="ARBA00022848"/>
    </source>
</evidence>
<evidence type="ECO:0000256" key="3">
    <source>
        <dbReference type="ARBA" id="ARBA00004174"/>
    </source>
</evidence>
<evidence type="ECO:0000256" key="8">
    <source>
        <dbReference type="ARBA" id="ARBA00022824"/>
    </source>
</evidence>
<dbReference type="GO" id="GO:0016705">
    <property type="term" value="F:oxidoreductase activity, acting on paired donors, with incorporation or reduction of molecular oxygen"/>
    <property type="evidence" value="ECO:0007669"/>
    <property type="project" value="InterPro"/>
</dbReference>
<dbReference type="SUPFAM" id="SSF48264">
    <property type="entry name" value="Cytochrome P450"/>
    <property type="match status" value="1"/>
</dbReference>
<comment type="similarity">
    <text evidence="5 15">Belongs to the cytochrome P450 family.</text>
</comment>
<dbReference type="GO" id="GO:0004497">
    <property type="term" value="F:monooxygenase activity"/>
    <property type="evidence" value="ECO:0007669"/>
    <property type="project" value="UniProtKB-KW"/>
</dbReference>
<keyword evidence="17" id="KW-1185">Reference proteome</keyword>
<dbReference type="Pfam" id="PF00067">
    <property type="entry name" value="p450"/>
    <property type="match status" value="2"/>
</dbReference>
<gene>
    <name evidence="16" type="ORF">ONB1V03_LOCUS17536</name>
</gene>
<evidence type="ECO:0000256" key="4">
    <source>
        <dbReference type="ARBA" id="ARBA00004406"/>
    </source>
</evidence>
<comment type="function">
    <text evidence="2">May be involved in the metabolism of insect hormones and in the breakdown of synthetic insecticides.</text>
</comment>
<evidence type="ECO:0000256" key="10">
    <source>
        <dbReference type="ARBA" id="ARBA00023002"/>
    </source>
</evidence>
<sequence length="420" mass="48008">MGNVPVLTIADPDVIKTVLVKDFHLFVDRHVMFTKSHAFRALNLDRLTGDHWKRVRSIVSPVFSSRSMRKMYGQVRHCLSDFTTQYLQSVANSGVDMDLRYAFSRYTLDVISRTAFATKIDIYNKEMDANNPFVANTQQFFRFNAVKEAATILLPAFVRRWLRVERSKPDKFFEDIVRGILAKRAQQTGDQKYQDFVQLLMDARVRDRDDDELGAGNEGVEELAVTKKVLDIKVTDKRLSPDEVVAQAFSFIVTDKRLSPDEVVAQAFSFIVSGFFTSADILAYCGYELALNAHIERKLYDEITGAAVDGDIPYDQLSQLPYLDAFLSEIMRHHASPLPLSRYPVTDCKLSGTDIVVRAGTQIEIPLYAIHHSDEFYESPWKFDPDRFMPENKHKIRPYTFLPFGAGPRNCIGMRFGILE</sequence>
<dbReference type="OrthoDB" id="6428965at2759"/>
<evidence type="ECO:0000256" key="1">
    <source>
        <dbReference type="ARBA" id="ARBA00001971"/>
    </source>
</evidence>
<dbReference type="GO" id="GO:0005506">
    <property type="term" value="F:iron ion binding"/>
    <property type="evidence" value="ECO:0007669"/>
    <property type="project" value="InterPro"/>
</dbReference>
<keyword evidence="11 14" id="KW-0408">Iron</keyword>
<comment type="cofactor">
    <cofactor evidence="1 14">
        <name>heme</name>
        <dbReference type="ChEBI" id="CHEBI:30413"/>
    </cofactor>
</comment>
<evidence type="ECO:0000256" key="7">
    <source>
        <dbReference type="ARBA" id="ARBA00022723"/>
    </source>
</evidence>
<accession>A0A7R9MKJ0</accession>
<evidence type="ECO:0000256" key="14">
    <source>
        <dbReference type="PIRSR" id="PIRSR602403-1"/>
    </source>
</evidence>
<dbReference type="Gene3D" id="1.10.630.10">
    <property type="entry name" value="Cytochrome P450"/>
    <property type="match status" value="1"/>
</dbReference>
<evidence type="ECO:0000256" key="13">
    <source>
        <dbReference type="ARBA" id="ARBA00023136"/>
    </source>
</evidence>
<feature type="binding site" description="axial binding residue" evidence="14">
    <location>
        <position position="411"/>
    </location>
    <ligand>
        <name>heme</name>
        <dbReference type="ChEBI" id="CHEBI:30413"/>
    </ligand>
    <ligandPart>
        <name>Fe</name>
        <dbReference type="ChEBI" id="CHEBI:18248"/>
    </ligandPart>
</feature>
<evidence type="ECO:0000256" key="15">
    <source>
        <dbReference type="RuleBase" id="RU000461"/>
    </source>
</evidence>
<reference evidence="16" key="1">
    <citation type="submission" date="2020-11" db="EMBL/GenBank/DDBJ databases">
        <authorList>
            <person name="Tran Van P."/>
        </authorList>
    </citation>
    <scope>NUCLEOTIDE SEQUENCE</scope>
</reference>
<comment type="subcellular location">
    <subcellularLocation>
        <location evidence="4">Endoplasmic reticulum membrane</location>
        <topology evidence="4">Peripheral membrane protein</topology>
    </subcellularLocation>
    <subcellularLocation>
        <location evidence="3">Microsome membrane</location>
        <topology evidence="3">Peripheral membrane protein</topology>
    </subcellularLocation>
</comment>
<dbReference type="GO" id="GO:0020037">
    <property type="term" value="F:heme binding"/>
    <property type="evidence" value="ECO:0007669"/>
    <property type="project" value="InterPro"/>
</dbReference>
<keyword evidence="7 14" id="KW-0479">Metal-binding</keyword>
<organism evidence="16">
    <name type="scientific">Oppiella nova</name>
    <dbReference type="NCBI Taxonomy" id="334625"/>
    <lineage>
        <taxon>Eukaryota</taxon>
        <taxon>Metazoa</taxon>
        <taxon>Ecdysozoa</taxon>
        <taxon>Arthropoda</taxon>
        <taxon>Chelicerata</taxon>
        <taxon>Arachnida</taxon>
        <taxon>Acari</taxon>
        <taxon>Acariformes</taxon>
        <taxon>Sarcoptiformes</taxon>
        <taxon>Oribatida</taxon>
        <taxon>Brachypylina</taxon>
        <taxon>Oppioidea</taxon>
        <taxon>Oppiidae</taxon>
        <taxon>Oppiella</taxon>
    </lineage>
</organism>
<evidence type="ECO:0000313" key="17">
    <source>
        <dbReference type="Proteomes" id="UP000728032"/>
    </source>
</evidence>
<evidence type="ECO:0000256" key="11">
    <source>
        <dbReference type="ARBA" id="ARBA00023004"/>
    </source>
</evidence>
<dbReference type="InterPro" id="IPR001128">
    <property type="entry name" value="Cyt_P450"/>
</dbReference>
<evidence type="ECO:0000313" key="16">
    <source>
        <dbReference type="EMBL" id="CAD7660974.1"/>
    </source>
</evidence>
<keyword evidence="12 15" id="KW-0503">Monooxygenase</keyword>
<dbReference type="GO" id="GO:0005789">
    <property type="term" value="C:endoplasmic reticulum membrane"/>
    <property type="evidence" value="ECO:0007669"/>
    <property type="project" value="UniProtKB-SubCell"/>
</dbReference>
<dbReference type="Proteomes" id="UP000728032">
    <property type="component" value="Unassembled WGS sequence"/>
</dbReference>
<dbReference type="PRINTS" id="PR00385">
    <property type="entry name" value="P450"/>
</dbReference>
<dbReference type="EMBL" id="OC936819">
    <property type="protein sequence ID" value="CAD7660974.1"/>
    <property type="molecule type" value="Genomic_DNA"/>
</dbReference>
<name>A0A7R9MKJ0_9ACAR</name>
<keyword evidence="8" id="KW-0256">Endoplasmic reticulum</keyword>
<keyword evidence="13" id="KW-0472">Membrane</keyword>
<dbReference type="PROSITE" id="PS00086">
    <property type="entry name" value="CYTOCHROME_P450"/>
    <property type="match status" value="1"/>
</dbReference>
<evidence type="ECO:0000256" key="2">
    <source>
        <dbReference type="ARBA" id="ARBA00003690"/>
    </source>
</evidence>
<dbReference type="InterPro" id="IPR036396">
    <property type="entry name" value="Cyt_P450_sf"/>
</dbReference>
<dbReference type="InterPro" id="IPR002403">
    <property type="entry name" value="Cyt_P450_E_grp-IV"/>
</dbReference>
<keyword evidence="6 14" id="KW-0349">Heme</keyword>
<protein>
    <recommendedName>
        <fullName evidence="18">Cytochrome P450</fullName>
    </recommendedName>
</protein>
<evidence type="ECO:0000256" key="6">
    <source>
        <dbReference type="ARBA" id="ARBA00022617"/>
    </source>
</evidence>
<evidence type="ECO:0000256" key="12">
    <source>
        <dbReference type="ARBA" id="ARBA00023033"/>
    </source>
</evidence>
<keyword evidence="9" id="KW-0492">Microsome</keyword>
<dbReference type="EMBL" id="CAJPVJ010021994">
    <property type="protein sequence ID" value="CAG2178110.1"/>
    <property type="molecule type" value="Genomic_DNA"/>
</dbReference>
<evidence type="ECO:0000256" key="5">
    <source>
        <dbReference type="ARBA" id="ARBA00010617"/>
    </source>
</evidence>
<dbReference type="PANTHER" id="PTHR24292">
    <property type="entry name" value="CYTOCHROME P450"/>
    <property type="match status" value="1"/>
</dbReference>
<evidence type="ECO:0008006" key="18">
    <source>
        <dbReference type="Google" id="ProtNLM"/>
    </source>
</evidence>
<feature type="non-terminal residue" evidence="16">
    <location>
        <position position="1"/>
    </location>
</feature>